<gene>
    <name evidence="2" type="ORF">FJQ89_12200</name>
</gene>
<sequence>MHAISRYCHLVLICLSCNMALAAAPDFTSAAGMAHSCAGNLQAQPAATPQAQQAWVLCRDIATAKRLLRLADRYPPQQQGQLSLQQLDQEGLRVAFAALRDEVRTTRRVLEKIVLRSKDDGLLLVPATWGSDLNGDGTLTPEEQYLFAIPKRPVAGTPDGEDRGADSRTQQYYQRHYQLEARFRVDQSDVQWLLGYHYFLEASAELSAAFDNGPGTLALRVRDPAALRRAHGLLLAGVNSSEKLRQLVLAETDDEEEWIAYPGQRSSVFPETLSEPDFDAWKTLLGHILPVLEGKQLLAAPANASLFESLFSSICADKQGLNVASLFRRQRNEVLVPESGPVRLAGCQPITARHPVSPLLRYLSGPVQRGMEHAPTGMAMLRKLFWVN</sequence>
<reference evidence="2 3" key="1">
    <citation type="submission" date="2019-06" db="EMBL/GenBank/DDBJ databases">
        <title>Complete genome sequence of Janthinobacterium sp. SNU WT3 isolated from diseased rainbow trout.</title>
        <authorList>
            <person name="Oh W.T."/>
            <person name="Park S.C."/>
        </authorList>
    </citation>
    <scope>NUCLEOTIDE SEQUENCE [LARGE SCALE GENOMIC DNA]</scope>
    <source>
        <strain evidence="2 3">SNU WT3</strain>
    </source>
</reference>
<name>A0A4Y6RF70_9BURK</name>
<keyword evidence="3" id="KW-1185">Reference proteome</keyword>
<dbReference type="AlphaFoldDB" id="A0A4Y6RF70"/>
<evidence type="ECO:0000256" key="1">
    <source>
        <dbReference type="SAM" id="SignalP"/>
    </source>
</evidence>
<dbReference type="EMBL" id="CP041185">
    <property type="protein sequence ID" value="QDG71094.1"/>
    <property type="molecule type" value="Genomic_DNA"/>
</dbReference>
<accession>A0A4Y6RF70</accession>
<feature type="signal peptide" evidence="1">
    <location>
        <begin position="1"/>
        <end position="22"/>
    </location>
</feature>
<dbReference type="RefSeq" id="WP_141170373.1">
    <property type="nucleotide sequence ID" value="NZ_CP041185.1"/>
</dbReference>
<organism evidence="2 3">
    <name type="scientific">Janthinobacterium tructae</name>
    <dbReference type="NCBI Taxonomy" id="2590869"/>
    <lineage>
        <taxon>Bacteria</taxon>
        <taxon>Pseudomonadati</taxon>
        <taxon>Pseudomonadota</taxon>
        <taxon>Betaproteobacteria</taxon>
        <taxon>Burkholderiales</taxon>
        <taxon>Oxalobacteraceae</taxon>
        <taxon>Janthinobacterium</taxon>
    </lineage>
</organism>
<feature type="chain" id="PRO_5021430286" description="EF-hand domain-containing protein" evidence="1">
    <location>
        <begin position="23"/>
        <end position="388"/>
    </location>
</feature>
<dbReference type="OrthoDB" id="9815249at2"/>
<evidence type="ECO:0000313" key="3">
    <source>
        <dbReference type="Proteomes" id="UP000316665"/>
    </source>
</evidence>
<evidence type="ECO:0008006" key="4">
    <source>
        <dbReference type="Google" id="ProtNLM"/>
    </source>
</evidence>
<dbReference type="KEGG" id="jas:FJQ89_12200"/>
<protein>
    <recommendedName>
        <fullName evidence="4">EF-hand domain-containing protein</fullName>
    </recommendedName>
</protein>
<proteinExistence type="predicted"/>
<dbReference type="Proteomes" id="UP000316665">
    <property type="component" value="Chromosome"/>
</dbReference>
<evidence type="ECO:0000313" key="2">
    <source>
        <dbReference type="EMBL" id="QDG71094.1"/>
    </source>
</evidence>
<keyword evidence="1" id="KW-0732">Signal</keyword>